<comment type="similarity">
    <text evidence="1">Belongs to the ATP-dependent DNA ligase family.</text>
</comment>
<evidence type="ECO:0000256" key="1">
    <source>
        <dbReference type="ARBA" id="ARBA00007572"/>
    </source>
</evidence>
<dbReference type="InterPro" id="IPR012310">
    <property type="entry name" value="DNA_ligase_ATP-dep_cent"/>
</dbReference>
<dbReference type="GO" id="GO:0003910">
    <property type="term" value="F:DNA ligase (ATP) activity"/>
    <property type="evidence" value="ECO:0007669"/>
    <property type="project" value="InterPro"/>
</dbReference>
<evidence type="ECO:0000313" key="4">
    <source>
        <dbReference type="EMBL" id="OBR67339.1"/>
    </source>
</evidence>
<dbReference type="PANTHER" id="PTHR45674:SF4">
    <property type="entry name" value="DNA LIGASE 1"/>
    <property type="match status" value="1"/>
</dbReference>
<feature type="domain" description="ATP-dependent DNA ligase family profile" evidence="3">
    <location>
        <begin position="103"/>
        <end position="201"/>
    </location>
</feature>
<dbReference type="STRING" id="1844972.A7K91_19155"/>
<accession>A0A1A5YP05</accession>
<dbReference type="PROSITE" id="PS50160">
    <property type="entry name" value="DNA_LIGASE_A3"/>
    <property type="match status" value="1"/>
</dbReference>
<dbReference type="Pfam" id="PF01068">
    <property type="entry name" value="DNA_ligase_A_M"/>
    <property type="match status" value="1"/>
</dbReference>
<evidence type="ECO:0000259" key="3">
    <source>
        <dbReference type="PROSITE" id="PS50160"/>
    </source>
</evidence>
<keyword evidence="5" id="KW-1185">Reference proteome</keyword>
<keyword evidence="2" id="KW-0436">Ligase</keyword>
<dbReference type="InterPro" id="IPR050191">
    <property type="entry name" value="ATP-dep_DNA_ligase"/>
</dbReference>
<dbReference type="GO" id="GO:0006281">
    <property type="term" value="P:DNA repair"/>
    <property type="evidence" value="ECO:0007669"/>
    <property type="project" value="InterPro"/>
</dbReference>
<dbReference type="GO" id="GO:0005524">
    <property type="term" value="F:ATP binding"/>
    <property type="evidence" value="ECO:0007669"/>
    <property type="project" value="InterPro"/>
</dbReference>
<sequence>MFEKPMLPIKRKTPFDSEDHLFEPKIAGQRLRLEMKDGVTTLLSRHGFDLTMQYPELTRVPLRFPADVVIDGEAACLDPDTGREDKEKLQSRYRMTRRPDIREAAKVNPVTFFAFDLLSLNGADLRLWPLLERKKALHDVLEENHYFKHMLFVEQEGVKLYRLAGLIGLEGIMCKKKKSPYREGRSQDWLAVLNDKGQVTL</sequence>
<dbReference type="PANTHER" id="PTHR45674">
    <property type="entry name" value="DNA LIGASE 1/3 FAMILY MEMBER"/>
    <property type="match status" value="1"/>
</dbReference>
<dbReference type="RefSeq" id="WP_068680672.1">
    <property type="nucleotide sequence ID" value="NZ_LYPA01000038.1"/>
</dbReference>
<name>A0A1A5YP05_9BACL</name>
<dbReference type="GO" id="GO:0006310">
    <property type="term" value="P:DNA recombination"/>
    <property type="evidence" value="ECO:0007669"/>
    <property type="project" value="InterPro"/>
</dbReference>
<dbReference type="Gene3D" id="3.30.470.30">
    <property type="entry name" value="DNA ligase/mRNA capping enzyme"/>
    <property type="match status" value="1"/>
</dbReference>
<evidence type="ECO:0000256" key="2">
    <source>
        <dbReference type="ARBA" id="ARBA00022598"/>
    </source>
</evidence>
<dbReference type="EMBL" id="LYPA01000038">
    <property type="protein sequence ID" value="OBR67339.1"/>
    <property type="molecule type" value="Genomic_DNA"/>
</dbReference>
<organism evidence="4 5">
    <name type="scientific">Paenibacillus oryzae</name>
    <dbReference type="NCBI Taxonomy" id="1844972"/>
    <lineage>
        <taxon>Bacteria</taxon>
        <taxon>Bacillati</taxon>
        <taxon>Bacillota</taxon>
        <taxon>Bacilli</taxon>
        <taxon>Bacillales</taxon>
        <taxon>Paenibacillaceae</taxon>
        <taxon>Paenibacillus</taxon>
    </lineage>
</organism>
<proteinExistence type="inferred from homology"/>
<gene>
    <name evidence="4" type="ORF">A7K91_19155</name>
</gene>
<dbReference type="Proteomes" id="UP000092024">
    <property type="component" value="Unassembled WGS sequence"/>
</dbReference>
<dbReference type="SUPFAM" id="SSF56091">
    <property type="entry name" value="DNA ligase/mRNA capping enzyme, catalytic domain"/>
    <property type="match status" value="1"/>
</dbReference>
<comment type="caution">
    <text evidence="4">The sequence shown here is derived from an EMBL/GenBank/DDBJ whole genome shotgun (WGS) entry which is preliminary data.</text>
</comment>
<dbReference type="Gene3D" id="3.30.1490.70">
    <property type="match status" value="1"/>
</dbReference>
<protein>
    <recommendedName>
        <fullName evidence="3">ATP-dependent DNA ligase family profile domain-containing protein</fullName>
    </recommendedName>
</protein>
<dbReference type="AlphaFoldDB" id="A0A1A5YP05"/>
<reference evidence="4 5" key="1">
    <citation type="submission" date="2016-05" db="EMBL/GenBank/DDBJ databases">
        <title>Paenibacillus oryzae. sp. nov., isolated from the rice root.</title>
        <authorList>
            <person name="Zhang J."/>
            <person name="Zhang X."/>
        </authorList>
    </citation>
    <scope>NUCLEOTIDE SEQUENCE [LARGE SCALE GENOMIC DNA]</scope>
    <source>
        <strain evidence="4 5">1DrF-4</strain>
    </source>
</reference>
<evidence type="ECO:0000313" key="5">
    <source>
        <dbReference type="Proteomes" id="UP000092024"/>
    </source>
</evidence>